<accession>A0A8C0XHL3</accession>
<feature type="chain" id="PRO_5034114099" description="Transmembrane protein 132A" evidence="6">
    <location>
        <begin position="33"/>
        <end position="687"/>
    </location>
</feature>
<evidence type="ECO:0000256" key="6">
    <source>
        <dbReference type="SAM" id="SignalP"/>
    </source>
</evidence>
<evidence type="ECO:0000256" key="1">
    <source>
        <dbReference type="ARBA" id="ARBA00004479"/>
    </source>
</evidence>
<keyword evidence="6" id="KW-0732">Signal</keyword>
<feature type="domain" description="Transmembrane protein TMEM132 second Ig-like" evidence="10">
    <location>
        <begin position="119"/>
        <end position="198"/>
    </location>
</feature>
<evidence type="ECO:0008006" key="13">
    <source>
        <dbReference type="Google" id="ProtNLM"/>
    </source>
</evidence>
<sequence length="687" mass="74387">MAGRAAADPRGLPGPWLCLLVALALDVVRVGCDPARLDPTYLPASLELLDAPEHFRVQQVGHYPPANSSLGSRSETFLILQPWPRAQPLLRASYPPFATQQVVPPRVTELHQRPVPWDVRAVSVEATVTPAEPHARVLFHLKGQDWPPGPGSLPCARLHATHPAGTAHRACRFQPSLGACVVELEFPLQWFFQGSTTRAELAYTLEPAAEGPGGCGLGGDENPGEQALPVGGVELHPADPPQYQEVPLDEAVTLRVPDVPVRPGQLFSATLLLRHNFTASLLTLRIKVKKGLHVTAARPAQPTLWTAKLDRFKGSKHHSTLITCHRVEPTGPDSSPLELSEFLWVDFVVENGTGGGVAVTRPVTWQLEYPGQAPEAEKDKMVWELLVSERDIRALVPLAKAEELVNTAPLTGVPQRVPVRLVTVDAGGTLVEVTEHIGCESANTQVLQVSEACDAVFVAGKESRGAKEVRVDFWWRRLRASLQLTVWAPLLPLRIELTDTTLEQVRGWRVPGPAEGAPEHEAGLAEEVEQRSRSCRLQYQRAGVRFLVPFAAHPLDGGRRLTHLLGPDWLLDVTHLVAPHAHVQDPRVASLEGGLILVGREPGVTSIEVRSPLSDSILGEQALAVTDDKVSVLELRVQPVMGISLAVSRGTAHPGEVTATCWAQSLPAPKQVTAGDRGMRSTPINGG</sequence>
<evidence type="ECO:0000259" key="8">
    <source>
        <dbReference type="Pfam" id="PF16070"/>
    </source>
</evidence>
<protein>
    <recommendedName>
        <fullName evidence="13">Transmembrane protein 132A</fullName>
    </recommendedName>
</protein>
<evidence type="ECO:0000259" key="11">
    <source>
        <dbReference type="Pfam" id="PF23486"/>
    </source>
</evidence>
<dbReference type="InterPro" id="IPR055421">
    <property type="entry name" value="TMEM132_3rd"/>
</dbReference>
<proteinExistence type="inferred from homology"/>
<organism evidence="12">
    <name type="scientific">Castor canadensis</name>
    <name type="common">American beaver</name>
    <dbReference type="NCBI Taxonomy" id="51338"/>
    <lineage>
        <taxon>Eukaryota</taxon>
        <taxon>Metazoa</taxon>
        <taxon>Chordata</taxon>
        <taxon>Craniata</taxon>
        <taxon>Vertebrata</taxon>
        <taxon>Euteleostomi</taxon>
        <taxon>Mammalia</taxon>
        <taxon>Eutheria</taxon>
        <taxon>Euarchontoglires</taxon>
        <taxon>Glires</taxon>
        <taxon>Rodentia</taxon>
        <taxon>Castorimorpha</taxon>
        <taxon>Castoridae</taxon>
        <taxon>Castor</taxon>
    </lineage>
</organism>
<feature type="domain" description="Transmembrane protein TMEM132 cohesin-like" evidence="9">
    <location>
        <begin position="243"/>
        <end position="392"/>
    </location>
</feature>
<reference evidence="12" key="1">
    <citation type="submission" date="2023-09" db="UniProtKB">
        <authorList>
            <consortium name="Ensembl"/>
        </authorList>
    </citation>
    <scope>IDENTIFICATION</scope>
</reference>
<dbReference type="InterPro" id="IPR026307">
    <property type="entry name" value="TMEM132"/>
</dbReference>
<dbReference type="Pfam" id="PF16070">
    <property type="entry name" value="Ig_TMEM132_4th"/>
    <property type="match status" value="1"/>
</dbReference>
<keyword evidence="5" id="KW-0472">Membrane</keyword>
<keyword evidence="3" id="KW-0812">Transmembrane</keyword>
<evidence type="ECO:0000256" key="3">
    <source>
        <dbReference type="ARBA" id="ARBA00022692"/>
    </source>
</evidence>
<name>A0A8C0XHL3_CASCN</name>
<gene>
    <name evidence="12" type="primary">Tmem132a</name>
</gene>
<dbReference type="GO" id="GO:0005783">
    <property type="term" value="C:endoplasmic reticulum"/>
    <property type="evidence" value="ECO:0007669"/>
    <property type="project" value="TreeGrafter"/>
</dbReference>
<evidence type="ECO:0000256" key="2">
    <source>
        <dbReference type="ARBA" id="ARBA00006166"/>
    </source>
</evidence>
<dbReference type="InterPro" id="IPR055422">
    <property type="entry name" value="Ig_TMEM132_2nd"/>
</dbReference>
<dbReference type="Pfam" id="PF15705">
    <property type="entry name" value="TMEM132_N"/>
    <property type="match status" value="1"/>
</dbReference>
<dbReference type="GO" id="GO:0016020">
    <property type="term" value="C:membrane"/>
    <property type="evidence" value="ECO:0007669"/>
    <property type="project" value="UniProtKB-SubCell"/>
</dbReference>
<dbReference type="InterPro" id="IPR031435">
    <property type="entry name" value="TMEM132_N"/>
</dbReference>
<dbReference type="AlphaFoldDB" id="A0A8C0XHL3"/>
<comment type="similarity">
    <text evidence="2">Belongs to the TMEM132 family.</text>
</comment>
<dbReference type="Ensembl" id="ENSCCNT00000035749.1">
    <property type="protein sequence ID" value="ENSCCNP00000028294.1"/>
    <property type="gene ID" value="ENSCCNG00000027267.1"/>
</dbReference>
<dbReference type="PANTHER" id="PTHR13388:SF9">
    <property type="entry name" value="TRANSMEMBRANE PROTEIN 132A"/>
    <property type="match status" value="1"/>
</dbReference>
<evidence type="ECO:0000256" key="5">
    <source>
        <dbReference type="ARBA" id="ARBA00023136"/>
    </source>
</evidence>
<feature type="domain" description="Transmembrane protein TMEM132 N-terminal" evidence="7">
    <location>
        <begin position="45"/>
        <end position="107"/>
    </location>
</feature>
<evidence type="ECO:0000256" key="4">
    <source>
        <dbReference type="ARBA" id="ARBA00022989"/>
    </source>
</evidence>
<dbReference type="PANTHER" id="PTHR13388">
    <property type="entry name" value="DETONATOR, ISOFORM E"/>
    <property type="match status" value="1"/>
</dbReference>
<evidence type="ECO:0000259" key="9">
    <source>
        <dbReference type="Pfam" id="PF23039"/>
    </source>
</evidence>
<feature type="signal peptide" evidence="6">
    <location>
        <begin position="1"/>
        <end position="32"/>
    </location>
</feature>
<keyword evidence="4" id="KW-1133">Transmembrane helix</keyword>
<dbReference type="Pfam" id="PF23481">
    <property type="entry name" value="Ig_TMEM132_2nd"/>
    <property type="match status" value="1"/>
</dbReference>
<evidence type="ECO:0000259" key="10">
    <source>
        <dbReference type="Pfam" id="PF23481"/>
    </source>
</evidence>
<dbReference type="InterPro" id="IPR031437">
    <property type="entry name" value="Ig_TMEM132_4th"/>
</dbReference>
<evidence type="ECO:0000259" key="7">
    <source>
        <dbReference type="Pfam" id="PF15705"/>
    </source>
</evidence>
<feature type="domain" description="Transmembrane protein TMEM132 fifth" evidence="11">
    <location>
        <begin position="494"/>
        <end position="630"/>
    </location>
</feature>
<dbReference type="InterPro" id="IPR055423">
    <property type="entry name" value="Ig_TMEM132_5th"/>
</dbReference>
<comment type="subcellular location">
    <subcellularLocation>
        <location evidence="1">Membrane</location>
        <topology evidence="1">Single-pass type I membrane protein</topology>
    </subcellularLocation>
</comment>
<dbReference type="Pfam" id="PF23039">
    <property type="entry name" value="TMEM132_3rd"/>
    <property type="match status" value="1"/>
</dbReference>
<evidence type="ECO:0000313" key="12">
    <source>
        <dbReference type="Ensembl" id="ENSCCNP00000028294.1"/>
    </source>
</evidence>
<dbReference type="Pfam" id="PF23486">
    <property type="entry name" value="Ig_TMEM132_5th"/>
    <property type="match status" value="1"/>
</dbReference>
<feature type="domain" description="Transmembrane protein family 132 fourth" evidence="8">
    <location>
        <begin position="394"/>
        <end position="491"/>
    </location>
</feature>